<dbReference type="AlphaFoldDB" id="A0A2P6MX73"/>
<accession>A0A2P6MX73</accession>
<dbReference type="InParanoid" id="A0A2P6MX73"/>
<sequence>MRPHNLISWCSQYTPPSLSSFVSFIIKSIGGNPTSLSLTVDEEGQSESQPVAVACA</sequence>
<dbReference type="Proteomes" id="UP000241769">
    <property type="component" value="Unassembled WGS sequence"/>
</dbReference>
<gene>
    <name evidence="1" type="ORF">PROFUN_07815</name>
</gene>
<reference evidence="1 2" key="1">
    <citation type="journal article" date="2018" name="Genome Biol. Evol.">
        <title>Multiple Roots of Fruiting Body Formation in Amoebozoa.</title>
        <authorList>
            <person name="Hillmann F."/>
            <person name="Forbes G."/>
            <person name="Novohradska S."/>
            <person name="Ferling I."/>
            <person name="Riege K."/>
            <person name="Groth M."/>
            <person name="Westermann M."/>
            <person name="Marz M."/>
            <person name="Spaller T."/>
            <person name="Winckler T."/>
            <person name="Schaap P."/>
            <person name="Glockner G."/>
        </authorList>
    </citation>
    <scope>NUCLEOTIDE SEQUENCE [LARGE SCALE GENOMIC DNA]</scope>
    <source>
        <strain evidence="1 2">Jena</strain>
    </source>
</reference>
<organism evidence="1 2">
    <name type="scientific">Planoprotostelium fungivorum</name>
    <dbReference type="NCBI Taxonomy" id="1890364"/>
    <lineage>
        <taxon>Eukaryota</taxon>
        <taxon>Amoebozoa</taxon>
        <taxon>Evosea</taxon>
        <taxon>Variosea</taxon>
        <taxon>Cavosteliida</taxon>
        <taxon>Cavosteliaceae</taxon>
        <taxon>Planoprotostelium</taxon>
    </lineage>
</organism>
<protein>
    <submittedName>
        <fullName evidence="1">Uncharacterized protein</fullName>
    </submittedName>
</protein>
<evidence type="ECO:0000313" key="2">
    <source>
        <dbReference type="Proteomes" id="UP000241769"/>
    </source>
</evidence>
<proteinExistence type="predicted"/>
<comment type="caution">
    <text evidence="1">The sequence shown here is derived from an EMBL/GenBank/DDBJ whole genome shotgun (WGS) entry which is preliminary data.</text>
</comment>
<name>A0A2P6MX73_9EUKA</name>
<keyword evidence="2" id="KW-1185">Reference proteome</keyword>
<evidence type="ECO:0000313" key="1">
    <source>
        <dbReference type="EMBL" id="PRP76293.1"/>
    </source>
</evidence>
<dbReference type="EMBL" id="MDYQ01000337">
    <property type="protein sequence ID" value="PRP76293.1"/>
    <property type="molecule type" value="Genomic_DNA"/>
</dbReference>